<evidence type="ECO:0000256" key="7">
    <source>
        <dbReference type="SAM" id="MobiDB-lite"/>
    </source>
</evidence>
<reference evidence="9 10" key="1">
    <citation type="journal article" date="2021" name="BMC Genomics">
        <title>Datura genome reveals duplications of psychoactive alkaloid biosynthetic genes and high mutation rate following tissue culture.</title>
        <authorList>
            <person name="Rajewski A."/>
            <person name="Carter-House D."/>
            <person name="Stajich J."/>
            <person name="Litt A."/>
        </authorList>
    </citation>
    <scope>NUCLEOTIDE SEQUENCE [LARGE SCALE GENOMIC DNA]</scope>
    <source>
        <strain evidence="9">AR-01</strain>
    </source>
</reference>
<dbReference type="Pfam" id="PF04844">
    <property type="entry name" value="Ovate"/>
    <property type="match status" value="1"/>
</dbReference>
<organism evidence="9 10">
    <name type="scientific">Datura stramonium</name>
    <name type="common">Jimsonweed</name>
    <name type="synonym">Common thornapple</name>
    <dbReference type="NCBI Taxonomy" id="4076"/>
    <lineage>
        <taxon>Eukaryota</taxon>
        <taxon>Viridiplantae</taxon>
        <taxon>Streptophyta</taxon>
        <taxon>Embryophyta</taxon>
        <taxon>Tracheophyta</taxon>
        <taxon>Spermatophyta</taxon>
        <taxon>Magnoliopsida</taxon>
        <taxon>eudicotyledons</taxon>
        <taxon>Gunneridae</taxon>
        <taxon>Pentapetalae</taxon>
        <taxon>asterids</taxon>
        <taxon>lamiids</taxon>
        <taxon>Solanales</taxon>
        <taxon>Solanaceae</taxon>
        <taxon>Solanoideae</taxon>
        <taxon>Datureae</taxon>
        <taxon>Datura</taxon>
    </lineage>
</organism>
<keyword evidence="10" id="KW-1185">Reference proteome</keyword>
<keyword evidence="5 6" id="KW-0539">Nucleus</keyword>
<evidence type="ECO:0000256" key="3">
    <source>
        <dbReference type="ARBA" id="ARBA00023015"/>
    </source>
</evidence>
<feature type="region of interest" description="Disordered" evidence="7">
    <location>
        <begin position="212"/>
        <end position="235"/>
    </location>
</feature>
<evidence type="ECO:0000256" key="5">
    <source>
        <dbReference type="ARBA" id="ARBA00023242"/>
    </source>
</evidence>
<evidence type="ECO:0000256" key="1">
    <source>
        <dbReference type="ARBA" id="ARBA00004123"/>
    </source>
</evidence>
<dbReference type="PANTHER" id="PTHR33057:SF138">
    <property type="entry name" value="TRANSCRIPTION REPRESSOR OFP10"/>
    <property type="match status" value="1"/>
</dbReference>
<evidence type="ECO:0000256" key="6">
    <source>
        <dbReference type="RuleBase" id="RU367028"/>
    </source>
</evidence>
<keyword evidence="2 6" id="KW-0678">Repressor</keyword>
<keyword evidence="3 6" id="KW-0805">Transcription regulation</keyword>
<evidence type="ECO:0000313" key="9">
    <source>
        <dbReference type="EMBL" id="MCD9643028.1"/>
    </source>
</evidence>
<evidence type="ECO:0000313" key="10">
    <source>
        <dbReference type="Proteomes" id="UP000823775"/>
    </source>
</evidence>
<name>A0ABS8VA20_DATST</name>
<protein>
    <recommendedName>
        <fullName evidence="6">Transcription repressor</fullName>
    </recommendedName>
    <alternativeName>
        <fullName evidence="6">Ovate family protein</fullName>
    </alternativeName>
</protein>
<gene>
    <name evidence="9" type="ORF">HAX54_030132</name>
</gene>
<dbReference type="NCBIfam" id="TIGR01568">
    <property type="entry name" value="A_thal_3678"/>
    <property type="match status" value="1"/>
</dbReference>
<accession>A0ABS8VA20</accession>
<evidence type="ECO:0000256" key="4">
    <source>
        <dbReference type="ARBA" id="ARBA00023163"/>
    </source>
</evidence>
<evidence type="ECO:0000256" key="2">
    <source>
        <dbReference type="ARBA" id="ARBA00022491"/>
    </source>
</evidence>
<dbReference type="InterPro" id="IPR006458">
    <property type="entry name" value="Ovate_C"/>
</dbReference>
<dbReference type="PROSITE" id="PS51754">
    <property type="entry name" value="OVATE"/>
    <property type="match status" value="1"/>
</dbReference>
<dbReference type="PANTHER" id="PTHR33057">
    <property type="entry name" value="TRANSCRIPTION REPRESSOR OFP7-RELATED"/>
    <property type="match status" value="1"/>
</dbReference>
<evidence type="ECO:0000259" key="8">
    <source>
        <dbReference type="PROSITE" id="PS51754"/>
    </source>
</evidence>
<comment type="subcellular location">
    <subcellularLocation>
        <location evidence="1 6">Nucleus</location>
    </subcellularLocation>
</comment>
<dbReference type="InterPro" id="IPR038933">
    <property type="entry name" value="Ovate"/>
</dbReference>
<dbReference type="EMBL" id="JACEIK010003761">
    <property type="protein sequence ID" value="MCD9643028.1"/>
    <property type="molecule type" value="Genomic_DNA"/>
</dbReference>
<comment type="function">
    <text evidence="6">Transcriptional repressor that regulates multiple aspects of plant growth and development.</text>
</comment>
<comment type="caution">
    <text evidence="9">The sequence shown here is derived from an EMBL/GenBank/DDBJ whole genome shotgun (WGS) entry which is preliminary data.</text>
</comment>
<keyword evidence="4 6" id="KW-0804">Transcription</keyword>
<feature type="domain" description="OVATE" evidence="8">
    <location>
        <begin position="254"/>
        <end position="313"/>
    </location>
</feature>
<dbReference type="Proteomes" id="UP000823775">
    <property type="component" value="Unassembled WGS sequence"/>
</dbReference>
<sequence length="332" mass="36945">MEFKKWFFGKLFIFKGASCSGCSKPNLADIVEPDPKPKPKIPIHTNPSPNICHITSSSSNFDINGVQYSSMNDLDFDQDDQTSTTFSIDIGSLSPRLSSYQNDDTNFSPKAEANSVSKVSSTCPEISGTLLVVKNLNDPFQENHTSNPFSTINIYSLSPPSSDKNDDINLSHSEVNSRSEVGTCSKIGDTTLDFVKNLDGPFQDNHTSTTFSIKTKSLSPPRSDQNEYTNLSQSEANSEFRVDSCPKISNTVAVFINSDDPFQDFKKSILQMIFEKEIYSSEDLVELLNCFLKLNSPSHHHIIIQAFMEILNDNGKIVSEGYGKKKQSLRFN</sequence>
<proteinExistence type="predicted"/>